<keyword evidence="2" id="KW-1185">Reference proteome</keyword>
<organism evidence="1 2">
    <name type="scientific">Perkinsus olseni</name>
    <name type="common">Perkinsus atlanticus</name>
    <dbReference type="NCBI Taxonomy" id="32597"/>
    <lineage>
        <taxon>Eukaryota</taxon>
        <taxon>Sar</taxon>
        <taxon>Alveolata</taxon>
        <taxon>Perkinsozoa</taxon>
        <taxon>Perkinsea</taxon>
        <taxon>Perkinsida</taxon>
        <taxon>Perkinsidae</taxon>
        <taxon>Perkinsus</taxon>
    </lineage>
</organism>
<dbReference type="AlphaFoldDB" id="A0A7J6TS90"/>
<protein>
    <submittedName>
        <fullName evidence="1">Uncharacterized protein</fullName>
    </submittedName>
</protein>
<comment type="caution">
    <text evidence="1">The sequence shown here is derived from an EMBL/GenBank/DDBJ whole genome shotgun (WGS) entry which is preliminary data.</text>
</comment>
<dbReference type="Proteomes" id="UP000553632">
    <property type="component" value="Unassembled WGS sequence"/>
</dbReference>
<evidence type="ECO:0000313" key="2">
    <source>
        <dbReference type="Proteomes" id="UP000553632"/>
    </source>
</evidence>
<feature type="non-terminal residue" evidence="1">
    <location>
        <position position="1"/>
    </location>
</feature>
<accession>A0A7J6TS90</accession>
<gene>
    <name evidence="1" type="ORF">FOZ63_014443</name>
</gene>
<proteinExistence type="predicted"/>
<dbReference type="EMBL" id="JABANO010009210">
    <property type="protein sequence ID" value="KAF4747256.1"/>
    <property type="molecule type" value="Genomic_DNA"/>
</dbReference>
<evidence type="ECO:0000313" key="1">
    <source>
        <dbReference type="EMBL" id="KAF4747256.1"/>
    </source>
</evidence>
<reference evidence="1 2" key="1">
    <citation type="submission" date="2020-04" db="EMBL/GenBank/DDBJ databases">
        <title>Perkinsus olseni comparative genomics.</title>
        <authorList>
            <person name="Bogema D.R."/>
        </authorList>
    </citation>
    <scope>NUCLEOTIDE SEQUENCE [LARGE SCALE GENOMIC DNA]</scope>
    <source>
        <strain evidence="1 2">ATCC PRA-207</strain>
    </source>
</reference>
<name>A0A7J6TS90_PEROL</name>
<sequence>MPIPKEYEEVLRRAGYNQKTKHIDLSNSGLTVEFNDRGSAASVRGKKLGVLWYQPDDKILACKDDKGEVVQVSNVVMERGACKREEEAGLFSSRARGFLKKKDVKYSIVFDQTTSDFGSCRDAIETISSFVHFEDDIIEGVGDLFNLDSDLHKRGGATSPAREAPKKFKAHISIGAKAKVNRGFAARKATPKRGVQKDAKIDYKKGTI</sequence>